<accession>A0ACC2UT82</accession>
<dbReference type="Proteomes" id="UP001165960">
    <property type="component" value="Unassembled WGS sequence"/>
</dbReference>
<evidence type="ECO:0000313" key="2">
    <source>
        <dbReference type="Proteomes" id="UP001165960"/>
    </source>
</evidence>
<gene>
    <name evidence="1" type="ORF">DSO57_1006441</name>
</gene>
<comment type="caution">
    <text evidence="1">The sequence shown here is derived from an EMBL/GenBank/DDBJ whole genome shotgun (WGS) entry which is preliminary data.</text>
</comment>
<keyword evidence="2" id="KW-1185">Reference proteome</keyword>
<organism evidence="1 2">
    <name type="scientific">Entomophthora muscae</name>
    <dbReference type="NCBI Taxonomy" id="34485"/>
    <lineage>
        <taxon>Eukaryota</taxon>
        <taxon>Fungi</taxon>
        <taxon>Fungi incertae sedis</taxon>
        <taxon>Zoopagomycota</taxon>
        <taxon>Entomophthoromycotina</taxon>
        <taxon>Entomophthoromycetes</taxon>
        <taxon>Entomophthorales</taxon>
        <taxon>Entomophthoraceae</taxon>
        <taxon>Entomophthora</taxon>
    </lineage>
</organism>
<protein>
    <submittedName>
        <fullName evidence="1">Uncharacterized protein</fullName>
    </submittedName>
</protein>
<proteinExistence type="predicted"/>
<reference evidence="1" key="1">
    <citation type="submission" date="2022-04" db="EMBL/GenBank/DDBJ databases">
        <title>Genome of the entomopathogenic fungus Entomophthora muscae.</title>
        <authorList>
            <person name="Elya C."/>
            <person name="Lovett B.R."/>
            <person name="Lee E."/>
            <person name="Macias A.M."/>
            <person name="Hajek A.E."/>
            <person name="De Bivort B.L."/>
            <person name="Kasson M.T."/>
            <person name="De Fine Licht H.H."/>
            <person name="Stajich J.E."/>
        </authorList>
    </citation>
    <scope>NUCLEOTIDE SEQUENCE</scope>
    <source>
        <strain evidence="1">Berkeley</strain>
    </source>
</reference>
<name>A0ACC2UT82_9FUNG</name>
<evidence type="ECO:0000313" key="1">
    <source>
        <dbReference type="EMBL" id="KAJ9090048.1"/>
    </source>
</evidence>
<sequence length="185" mass="19336">MYVSSIISVSTLQACLPCHPASRITNPTVRDCSFKENQTGFEPVSPPSKDPSGRLSKLSRGVKPLPSHQGKQLALAVHLTRASHLDGPDGLAAPKFLGATSSKHTKGLAGTQATAEYVGWVLEQIQYQLGSHQSPFSTMTAVSASVSGLVSSSVVPAAYVSVPSSPANTVLSVPIQSNDNSEHCL</sequence>
<dbReference type="EMBL" id="QTSX02000018">
    <property type="protein sequence ID" value="KAJ9090048.1"/>
    <property type="molecule type" value="Genomic_DNA"/>
</dbReference>